<evidence type="ECO:0000313" key="1">
    <source>
        <dbReference type="EMBL" id="GIX75381.1"/>
    </source>
</evidence>
<protein>
    <recommendedName>
        <fullName evidence="3">Secreted protein</fullName>
    </recommendedName>
</protein>
<reference evidence="1 2" key="1">
    <citation type="submission" date="2021-06" db="EMBL/GenBank/DDBJ databases">
        <title>Caerostris extrusa draft genome.</title>
        <authorList>
            <person name="Kono N."/>
            <person name="Arakawa K."/>
        </authorList>
    </citation>
    <scope>NUCLEOTIDE SEQUENCE [LARGE SCALE GENOMIC DNA]</scope>
</reference>
<evidence type="ECO:0000313" key="2">
    <source>
        <dbReference type="Proteomes" id="UP001054945"/>
    </source>
</evidence>
<proteinExistence type="predicted"/>
<dbReference type="EMBL" id="BPLR01002582">
    <property type="protein sequence ID" value="GIX75381.1"/>
    <property type="molecule type" value="Genomic_DNA"/>
</dbReference>
<comment type="caution">
    <text evidence="1">The sequence shown here is derived from an EMBL/GenBank/DDBJ whole genome shotgun (WGS) entry which is preliminary data.</text>
</comment>
<organism evidence="1 2">
    <name type="scientific">Caerostris extrusa</name>
    <name type="common">Bark spider</name>
    <name type="synonym">Caerostris bankana</name>
    <dbReference type="NCBI Taxonomy" id="172846"/>
    <lineage>
        <taxon>Eukaryota</taxon>
        <taxon>Metazoa</taxon>
        <taxon>Ecdysozoa</taxon>
        <taxon>Arthropoda</taxon>
        <taxon>Chelicerata</taxon>
        <taxon>Arachnida</taxon>
        <taxon>Araneae</taxon>
        <taxon>Araneomorphae</taxon>
        <taxon>Entelegynae</taxon>
        <taxon>Araneoidea</taxon>
        <taxon>Araneidae</taxon>
        <taxon>Caerostris</taxon>
    </lineage>
</organism>
<sequence length="96" mass="10802">MVCVCWCVGHGMCMLVCWSWYVYAGELVMSRPTFLIFSSRQKLVTKPFFSSTKSHLPAFFLGSSVSRNELSSQTNNALDGLVQTSEESRIPPEMLN</sequence>
<evidence type="ECO:0008006" key="3">
    <source>
        <dbReference type="Google" id="ProtNLM"/>
    </source>
</evidence>
<name>A0AAV4MTR9_CAEEX</name>
<gene>
    <name evidence="1" type="ORF">CEXT_293641</name>
</gene>
<dbReference type="AlphaFoldDB" id="A0AAV4MTR9"/>
<dbReference type="Proteomes" id="UP001054945">
    <property type="component" value="Unassembled WGS sequence"/>
</dbReference>
<accession>A0AAV4MTR9</accession>
<keyword evidence="2" id="KW-1185">Reference proteome</keyword>